<feature type="region of interest" description="Disordered" evidence="1">
    <location>
        <begin position="261"/>
        <end position="300"/>
    </location>
</feature>
<sequence>MGFFSGIANFGSKILGGVKKAAQWIAPAMHKVLSTISGPVGMIHPGIGGALGTGANLAAKLRPLGIQESSIIIFEEMNNSLSQQQIRTVRQLITNDIAYYIQYSKRGGSNGGMMQNDEYQLFIDNNNALVYAANNQIIDGMASDYALKIEPNGLLTIKNLKVINFDFVAQINQLINQVNLLQQSIGTTEQDITDIKNDIDTINQELSRQTHFRGYYLLNTDIQNLPNSANGDFAFSAESGTVWMFDAAWYNSGDIVPDQVTPASDATPLSDGTATAGISTEYSRGDHVHPSNVTTTIPISDSASGSVGTANYYARSDHSHPINITTTIPPQDSASGTVGTANYYARNDHSHPINVDPTTANVPLVNATAASNGMSNFYARQDHVHPQQLTYTGPLTSTMFIKNGAQATDVLFANGDSKPISDIAGDGFVAKTGQKLQSIQGQLRYGGEPQDDESELSEDDDDYITRGEIFNKYVSKALPDTITGTSTSYASVTSGNVQINPSATSGYDDGLRISRTVQNTGSVSIQLGCSRTSNGGSIDGQWVICSPPINLVQAPYNFIITVASQAQDLTRGLQISADGNTLSFNGTVIAQTNPTTGQTTINGSSGAASGSVQYSAGNPILWGVNSTGTEGGFYSNGSNICWRAHPLTQGSVPP</sequence>
<gene>
    <name evidence="2" type="ORF">EZS28_029508</name>
</gene>
<accession>A0A5J4UYY3</accession>
<protein>
    <submittedName>
        <fullName evidence="2">Uncharacterized protein</fullName>
    </submittedName>
</protein>
<proteinExistence type="predicted"/>
<dbReference type="Proteomes" id="UP000324800">
    <property type="component" value="Unassembled WGS sequence"/>
</dbReference>
<evidence type="ECO:0000313" key="3">
    <source>
        <dbReference type="Proteomes" id="UP000324800"/>
    </source>
</evidence>
<feature type="compositionally biased region" description="Polar residues" evidence="1">
    <location>
        <begin position="291"/>
        <end position="300"/>
    </location>
</feature>
<evidence type="ECO:0000256" key="1">
    <source>
        <dbReference type="SAM" id="MobiDB-lite"/>
    </source>
</evidence>
<evidence type="ECO:0000313" key="2">
    <source>
        <dbReference type="EMBL" id="KAA6374965.1"/>
    </source>
</evidence>
<dbReference type="AlphaFoldDB" id="A0A5J4UYY3"/>
<organism evidence="2 3">
    <name type="scientific">Streblomastix strix</name>
    <dbReference type="NCBI Taxonomy" id="222440"/>
    <lineage>
        <taxon>Eukaryota</taxon>
        <taxon>Metamonada</taxon>
        <taxon>Preaxostyla</taxon>
        <taxon>Oxymonadida</taxon>
        <taxon>Streblomastigidae</taxon>
        <taxon>Streblomastix</taxon>
    </lineage>
</organism>
<name>A0A5J4UYY3_9EUKA</name>
<dbReference type="EMBL" id="SNRW01011580">
    <property type="protein sequence ID" value="KAA6374965.1"/>
    <property type="molecule type" value="Genomic_DNA"/>
</dbReference>
<comment type="caution">
    <text evidence="2">The sequence shown here is derived from an EMBL/GenBank/DDBJ whole genome shotgun (WGS) entry which is preliminary data.</text>
</comment>
<feature type="compositionally biased region" description="Polar residues" evidence="1">
    <location>
        <begin position="270"/>
        <end position="282"/>
    </location>
</feature>
<reference evidence="2 3" key="1">
    <citation type="submission" date="2019-03" db="EMBL/GenBank/DDBJ databases">
        <title>Single cell metagenomics reveals metabolic interactions within the superorganism composed of flagellate Streblomastix strix and complex community of Bacteroidetes bacteria on its surface.</title>
        <authorList>
            <person name="Treitli S.C."/>
            <person name="Kolisko M."/>
            <person name="Husnik F."/>
            <person name="Keeling P."/>
            <person name="Hampl V."/>
        </authorList>
    </citation>
    <scope>NUCLEOTIDE SEQUENCE [LARGE SCALE GENOMIC DNA]</scope>
    <source>
        <strain evidence="2">ST1C</strain>
    </source>
</reference>